<proteinExistence type="predicted"/>
<reference evidence="1" key="2">
    <citation type="submission" date="2025-09" db="UniProtKB">
        <authorList>
            <consortium name="EnsemblPlants"/>
        </authorList>
    </citation>
    <scope>IDENTIFICATION</scope>
</reference>
<accession>A0ACD5Z716</accession>
<organism evidence="1 2">
    <name type="scientific">Avena sativa</name>
    <name type="common">Oat</name>
    <dbReference type="NCBI Taxonomy" id="4498"/>
    <lineage>
        <taxon>Eukaryota</taxon>
        <taxon>Viridiplantae</taxon>
        <taxon>Streptophyta</taxon>
        <taxon>Embryophyta</taxon>
        <taxon>Tracheophyta</taxon>
        <taxon>Spermatophyta</taxon>
        <taxon>Magnoliopsida</taxon>
        <taxon>Liliopsida</taxon>
        <taxon>Poales</taxon>
        <taxon>Poaceae</taxon>
        <taxon>BOP clade</taxon>
        <taxon>Pooideae</taxon>
        <taxon>Poodae</taxon>
        <taxon>Poeae</taxon>
        <taxon>Poeae Chloroplast Group 1 (Aveneae type)</taxon>
        <taxon>Aveninae</taxon>
        <taxon>Avena</taxon>
    </lineage>
</organism>
<reference evidence="1" key="1">
    <citation type="submission" date="2021-05" db="EMBL/GenBank/DDBJ databases">
        <authorList>
            <person name="Scholz U."/>
            <person name="Mascher M."/>
            <person name="Fiebig A."/>
        </authorList>
    </citation>
    <scope>NUCLEOTIDE SEQUENCE [LARGE SCALE GENOMIC DNA]</scope>
</reference>
<sequence length="452" mass="46912">MERGIIVFASAGNDGMDGLGTLHNGVPWLLTVAAGTVDRQIFAGTVRYGEGNTTQASTTISGITSYPASAWISETKLVYDDALSVCNSSDLLQALALPTIIVCRDIGIGISRQMNTVFQAGLDAAIFITNNDGKFVEFSMPAILISPNDATALLNYIASSSHPSATSTFQQTVVGVRPAPVVAGYSARGPSRSYAGVLKPDVLAPGDSILASWTLASPMAHIGRTALVGDFMVASGTSMACPHASGVAALLRAAHPEWSPAMIKSAMMTTASRVDNTLQPITDANGNGMASPLAMGSSHVDPNSAMDPGLVFDAGPADFVALLCAAKYTEAQIAAITRSSDNCSSAKSSDVNYPSFIATFGGNATSGVAHFKRTVTSVREGPATYRASWSSPSNVAVSVTPWTMEFGGIGQKATFEVEIKLNAPTGGEPAFGALVWADHSGRYRVTTPFVVL</sequence>
<dbReference type="Proteomes" id="UP001732700">
    <property type="component" value="Chromosome 6C"/>
</dbReference>
<protein>
    <submittedName>
        <fullName evidence="1">Uncharacterized protein</fullName>
    </submittedName>
</protein>
<dbReference type="EnsemblPlants" id="AVESA.00010b.r2.6CG1111510.1">
    <property type="protein sequence ID" value="AVESA.00010b.r2.6CG1111510.1.CDS.1"/>
    <property type="gene ID" value="AVESA.00010b.r2.6CG1111510"/>
</dbReference>
<evidence type="ECO:0000313" key="1">
    <source>
        <dbReference type="EnsemblPlants" id="AVESA.00010b.r2.6CG1111510.1.CDS.1"/>
    </source>
</evidence>
<name>A0ACD5Z716_AVESA</name>
<keyword evidence="2" id="KW-1185">Reference proteome</keyword>
<evidence type="ECO:0000313" key="2">
    <source>
        <dbReference type="Proteomes" id="UP001732700"/>
    </source>
</evidence>